<reference evidence="1 2" key="1">
    <citation type="submission" date="2016-11" db="EMBL/GenBank/DDBJ databases">
        <authorList>
            <person name="Jaros S."/>
            <person name="Januszkiewicz K."/>
            <person name="Wedrychowicz H."/>
        </authorList>
    </citation>
    <scope>NUCLEOTIDE SEQUENCE [LARGE SCALE GENOMIC DNA]</scope>
    <source>
        <strain evidence="1 2">DSM 784</strain>
    </source>
</reference>
<dbReference type="EMBL" id="FPIZ01000001">
    <property type="protein sequence ID" value="SFW15794.1"/>
    <property type="molecule type" value="Genomic_DNA"/>
</dbReference>
<sequence>MKIKNIVIGWAKRFSLIPSSEAETKLSELRMKQCGNCAESKPSQVLKIINGEGNYVHQLRCTKCGCPCQEKSLVVNEYCPIGKW</sequence>
<dbReference type="STRING" id="1004.SAMN05661012_00315"/>
<dbReference type="AlphaFoldDB" id="A0A1K1LY67"/>
<name>A0A1K1LY67_9BACT</name>
<organism evidence="1 2">
    <name type="scientific">Chitinophaga sancti</name>
    <dbReference type="NCBI Taxonomy" id="1004"/>
    <lineage>
        <taxon>Bacteria</taxon>
        <taxon>Pseudomonadati</taxon>
        <taxon>Bacteroidota</taxon>
        <taxon>Chitinophagia</taxon>
        <taxon>Chitinophagales</taxon>
        <taxon>Chitinophagaceae</taxon>
        <taxon>Chitinophaga</taxon>
    </lineage>
</organism>
<protein>
    <submittedName>
        <fullName evidence="1">Uncharacterized protein</fullName>
    </submittedName>
</protein>
<accession>A0A1K1LY67</accession>
<proteinExistence type="predicted"/>
<gene>
    <name evidence="1" type="ORF">SAMN05661012_00315</name>
</gene>
<evidence type="ECO:0000313" key="2">
    <source>
        <dbReference type="Proteomes" id="UP000183788"/>
    </source>
</evidence>
<evidence type="ECO:0000313" key="1">
    <source>
        <dbReference type="EMBL" id="SFW15794.1"/>
    </source>
</evidence>
<dbReference type="Proteomes" id="UP000183788">
    <property type="component" value="Unassembled WGS sequence"/>
</dbReference>